<dbReference type="AlphaFoldDB" id="A0AAN4ZD88"/>
<evidence type="ECO:0000313" key="2">
    <source>
        <dbReference type="Proteomes" id="UP001328107"/>
    </source>
</evidence>
<accession>A0AAN4ZD88</accession>
<sequence length="82" mass="8929">RDSGNKSALTALSEYAFRENKHQVLGKVDLVIEYSDEAGAQHAALNTIHSLTAHSHSERARSPFFDGAFSVWIADKVGSQAD</sequence>
<evidence type="ECO:0000313" key="1">
    <source>
        <dbReference type="EMBL" id="GMR39007.1"/>
    </source>
</evidence>
<protein>
    <submittedName>
        <fullName evidence="1">Uncharacterized protein</fullName>
    </submittedName>
</protein>
<feature type="non-terminal residue" evidence="1">
    <location>
        <position position="1"/>
    </location>
</feature>
<reference evidence="2" key="1">
    <citation type="submission" date="2022-10" db="EMBL/GenBank/DDBJ databases">
        <title>Genome assembly of Pristionchus species.</title>
        <authorList>
            <person name="Yoshida K."/>
            <person name="Sommer R.J."/>
        </authorList>
    </citation>
    <scope>NUCLEOTIDE SEQUENCE [LARGE SCALE GENOMIC DNA]</scope>
    <source>
        <strain evidence="2">RS5460</strain>
    </source>
</reference>
<comment type="caution">
    <text evidence="1">The sequence shown here is derived from an EMBL/GenBank/DDBJ whole genome shotgun (WGS) entry which is preliminary data.</text>
</comment>
<dbReference type="EMBL" id="BTRK01000002">
    <property type="protein sequence ID" value="GMR39007.1"/>
    <property type="molecule type" value="Genomic_DNA"/>
</dbReference>
<keyword evidence="2" id="KW-1185">Reference proteome</keyword>
<gene>
    <name evidence="1" type="ORF">PMAYCL1PPCAC_09202</name>
</gene>
<feature type="non-terminal residue" evidence="1">
    <location>
        <position position="82"/>
    </location>
</feature>
<name>A0AAN4ZD88_9BILA</name>
<proteinExistence type="predicted"/>
<organism evidence="1 2">
    <name type="scientific">Pristionchus mayeri</name>
    <dbReference type="NCBI Taxonomy" id="1317129"/>
    <lineage>
        <taxon>Eukaryota</taxon>
        <taxon>Metazoa</taxon>
        <taxon>Ecdysozoa</taxon>
        <taxon>Nematoda</taxon>
        <taxon>Chromadorea</taxon>
        <taxon>Rhabditida</taxon>
        <taxon>Rhabditina</taxon>
        <taxon>Diplogasteromorpha</taxon>
        <taxon>Diplogasteroidea</taxon>
        <taxon>Neodiplogasteridae</taxon>
        <taxon>Pristionchus</taxon>
    </lineage>
</organism>
<dbReference type="Proteomes" id="UP001328107">
    <property type="component" value="Unassembled WGS sequence"/>
</dbReference>